<dbReference type="EC" id="2.3.1.-" evidence="4"/>
<feature type="binding site" evidence="2">
    <location>
        <position position="80"/>
    </location>
    <ligand>
        <name>substrate</name>
    </ligand>
</feature>
<protein>
    <submittedName>
        <fullName evidence="4">Acetyltransferase EpsM</fullName>
        <ecNumber evidence="4">2.3.1.-</ecNumber>
    </submittedName>
</protein>
<sequence>MNMIKKIVIIGAGGFGREVKWLIERINKEYEKKTGKPEWKIEGFIDDGDMESTIAGIPVLGNTEILKKWDKPLSVVCAIGNSETRKMIIQKIMSNHNIDFPNLVDPSAIISEHVKMGKGNIICAGNIMTVDIEITDFAILNLDCTVGHDVKIESYVTIYPSVNISGCIKIGACSEIGTGSHIIQSKEIGPHTIIGAGAVVVKDVPGYSVSVGNPAKVIKSRVLI</sequence>
<dbReference type="Gene3D" id="3.40.50.20">
    <property type="match status" value="1"/>
</dbReference>
<evidence type="ECO:0000256" key="1">
    <source>
        <dbReference type="PIRSR" id="PIRSR620019-1"/>
    </source>
</evidence>
<dbReference type="InterPro" id="IPR050179">
    <property type="entry name" value="Trans_hexapeptide_repeat"/>
</dbReference>
<evidence type="ECO:0000259" key="3">
    <source>
        <dbReference type="Pfam" id="PF17836"/>
    </source>
</evidence>
<dbReference type="InterPro" id="IPR041561">
    <property type="entry name" value="PglD_N"/>
</dbReference>
<dbReference type="RefSeq" id="WP_243272492.1">
    <property type="nucleotide sequence ID" value="NZ_JADMPA010000032.1"/>
</dbReference>
<dbReference type="PANTHER" id="PTHR43300">
    <property type="entry name" value="ACETYLTRANSFERASE"/>
    <property type="match status" value="1"/>
</dbReference>
<dbReference type="Gene3D" id="2.160.10.10">
    <property type="entry name" value="Hexapeptide repeat proteins"/>
    <property type="match status" value="1"/>
</dbReference>
<name>A0A6N3FTC9_CLOSY</name>
<proteinExistence type="predicted"/>
<reference evidence="4" key="1">
    <citation type="submission" date="2019-11" db="EMBL/GenBank/DDBJ databases">
        <authorList>
            <person name="Feng L."/>
        </authorList>
    </citation>
    <scope>NUCLEOTIDE SEQUENCE</scope>
    <source>
        <strain evidence="4">CsymbiosumLFYP84</strain>
    </source>
</reference>
<dbReference type="NCBIfam" id="TIGR03570">
    <property type="entry name" value="NeuD_NnaD"/>
    <property type="match status" value="1"/>
</dbReference>
<dbReference type="Pfam" id="PF17836">
    <property type="entry name" value="PglD_N"/>
    <property type="match status" value="1"/>
</dbReference>
<organism evidence="4">
    <name type="scientific">Clostridium symbiosum</name>
    <name type="common">Bacteroides symbiosus</name>
    <dbReference type="NCBI Taxonomy" id="1512"/>
    <lineage>
        <taxon>Bacteria</taxon>
        <taxon>Bacillati</taxon>
        <taxon>Bacillota</taxon>
        <taxon>Clostridia</taxon>
        <taxon>Lachnospirales</taxon>
        <taxon>Lachnospiraceae</taxon>
        <taxon>Otoolea</taxon>
    </lineage>
</organism>
<feature type="active site" description="Proton acceptor" evidence="1">
    <location>
        <position position="148"/>
    </location>
</feature>
<dbReference type="EMBL" id="CACRUA010000029">
    <property type="protein sequence ID" value="VYU55542.1"/>
    <property type="molecule type" value="Genomic_DNA"/>
</dbReference>
<dbReference type="AlphaFoldDB" id="A0A6N3FTC9"/>
<keyword evidence="4" id="KW-0012">Acyltransferase</keyword>
<evidence type="ECO:0000313" key="4">
    <source>
        <dbReference type="EMBL" id="VYU55542.1"/>
    </source>
</evidence>
<feature type="site" description="Increases basicity of active site His" evidence="1">
    <location>
        <position position="149"/>
    </location>
</feature>
<dbReference type="InterPro" id="IPR011004">
    <property type="entry name" value="Trimer_LpxA-like_sf"/>
</dbReference>
<accession>A0A6N3FTC9</accession>
<feature type="domain" description="PglD N-terminal" evidence="3">
    <location>
        <begin position="6"/>
        <end position="92"/>
    </location>
</feature>
<dbReference type="GO" id="GO:0016746">
    <property type="term" value="F:acyltransferase activity"/>
    <property type="evidence" value="ECO:0007669"/>
    <property type="project" value="UniProtKB-KW"/>
</dbReference>
<keyword evidence="4" id="KW-0808">Transferase</keyword>
<dbReference type="PANTHER" id="PTHR43300:SF7">
    <property type="entry name" value="UDP-N-ACETYLBACILLOSAMINE N-ACETYLTRANSFERASE"/>
    <property type="match status" value="1"/>
</dbReference>
<dbReference type="CDD" id="cd03360">
    <property type="entry name" value="LbH_AT_putative"/>
    <property type="match status" value="1"/>
</dbReference>
<evidence type="ECO:0000256" key="2">
    <source>
        <dbReference type="PIRSR" id="PIRSR620019-2"/>
    </source>
</evidence>
<gene>
    <name evidence="4" type="primary">epsM_1</name>
    <name evidence="4" type="ORF">CSLFYP84_02693</name>
</gene>
<dbReference type="SUPFAM" id="SSF51161">
    <property type="entry name" value="Trimeric LpxA-like enzymes"/>
    <property type="match status" value="1"/>
</dbReference>
<dbReference type="InterPro" id="IPR020019">
    <property type="entry name" value="AcTrfase_PglD-like"/>
</dbReference>